<sequence length="51" mass="5465">MVVIFGTVSGVEIVSLASGHMPRRTPLTAACDLVLNIIFLVWAVVLLKEIA</sequence>
<keyword evidence="1" id="KW-1133">Transmembrane helix</keyword>
<dbReference type="EMBL" id="FXAN01000053">
    <property type="protein sequence ID" value="SMG00357.1"/>
    <property type="molecule type" value="Genomic_DNA"/>
</dbReference>
<name>A0A238H5I0_9BURK</name>
<dbReference type="AlphaFoldDB" id="A0A238H5I0"/>
<dbReference type="Proteomes" id="UP000198460">
    <property type="component" value="Unassembled WGS sequence"/>
</dbReference>
<evidence type="ECO:0000313" key="2">
    <source>
        <dbReference type="EMBL" id="SMG00357.1"/>
    </source>
</evidence>
<reference evidence="2 3" key="1">
    <citation type="submission" date="2017-04" db="EMBL/GenBank/DDBJ databases">
        <authorList>
            <person name="Afonso C.L."/>
            <person name="Miller P.J."/>
            <person name="Scott M.A."/>
            <person name="Spackman E."/>
            <person name="Goraichik I."/>
            <person name="Dimitrov K.M."/>
            <person name="Suarez D.L."/>
            <person name="Swayne D.E."/>
        </authorList>
    </citation>
    <scope>NUCLEOTIDE SEQUENCE [LARGE SCALE GENOMIC DNA]</scope>
    <source>
        <strain evidence="2">LMG 28154</strain>
    </source>
</reference>
<feature type="transmembrane region" description="Helical" evidence="1">
    <location>
        <begin position="27"/>
        <end position="47"/>
    </location>
</feature>
<evidence type="ECO:0000256" key="1">
    <source>
        <dbReference type="SAM" id="Phobius"/>
    </source>
</evidence>
<protein>
    <submittedName>
        <fullName evidence="2">Uncharacterized protein</fullName>
    </submittedName>
</protein>
<keyword evidence="1" id="KW-0472">Membrane</keyword>
<accession>A0A238H5I0</accession>
<evidence type="ECO:0000313" key="3">
    <source>
        <dbReference type="Proteomes" id="UP000198460"/>
    </source>
</evidence>
<keyword evidence="1" id="KW-0812">Transmembrane</keyword>
<gene>
    <name evidence="2" type="ORF">BSIN_3427</name>
</gene>
<organism evidence="2 3">
    <name type="scientific">Burkholderia singularis</name>
    <dbReference type="NCBI Taxonomy" id="1503053"/>
    <lineage>
        <taxon>Bacteria</taxon>
        <taxon>Pseudomonadati</taxon>
        <taxon>Pseudomonadota</taxon>
        <taxon>Betaproteobacteria</taxon>
        <taxon>Burkholderiales</taxon>
        <taxon>Burkholderiaceae</taxon>
        <taxon>Burkholderia</taxon>
        <taxon>pseudomallei group</taxon>
    </lineage>
</organism>
<proteinExistence type="predicted"/>